<feature type="transmembrane region" description="Helical" evidence="7">
    <location>
        <begin position="142"/>
        <end position="164"/>
    </location>
</feature>
<dbReference type="CDD" id="cd17330">
    <property type="entry name" value="MFS_SLC46_TetA_like"/>
    <property type="match status" value="1"/>
</dbReference>
<feature type="transmembrane region" description="Helical" evidence="7">
    <location>
        <begin position="7"/>
        <end position="25"/>
    </location>
</feature>
<reference evidence="8" key="2">
    <citation type="submission" date="2023-05" db="EMBL/GenBank/DDBJ databases">
        <authorList>
            <person name="Schelkunov M.I."/>
        </authorList>
    </citation>
    <scope>NUCLEOTIDE SEQUENCE</scope>
    <source>
        <strain evidence="8">Hsosn_3</strain>
        <tissue evidence="8">Leaf</tissue>
    </source>
</reference>
<dbReference type="Pfam" id="PF07690">
    <property type="entry name" value="MFS_1"/>
    <property type="match status" value="1"/>
</dbReference>
<comment type="subcellular location">
    <subcellularLocation>
        <location evidence="1">Membrane</location>
        <topology evidence="1">Multi-pass membrane protein</topology>
    </subcellularLocation>
</comment>
<sequence>MEKVSGLSHLFVTVFLYSFSTFMVIPAITDVTMSAICPGKDECSLAIYLSALQQAITGLGTLFMMPLMGNLSDAYGRKVVLTVPMALTILPLVTLAYSRSKYFVYAYYVLKTITSMVCEGSVVCLALAYVADNITEKKRASAFGILSGITSCAFVCGNLFTRFISTEVTFQVATGGAVIAVVYMRIFLPESPLATAVISEKETECLLKKGSSKTSHFSNTTTSFSDAICLLRSSSTFSRIAIIAFFGSLAEIGLHGSLLYYLKAEYHYNKDQFADLMVINGIAATISQMLLMPILAPVLKEDKMVAVGLFFSCAQIVLYSLAWSSWVPYMAALFSAVSVFAPPCIRSIASKQVGPSEQGKAQGGIAGVCSLSNVVSPLIFSPLTALFLSDSAPFHFPGFSLMCCSLAAMIAFIQSTVIKVIPPVSTYRADSVEPLV</sequence>
<evidence type="ECO:0000256" key="5">
    <source>
        <dbReference type="ARBA" id="ARBA00023136"/>
    </source>
</evidence>
<dbReference type="PANTHER" id="PTHR23504">
    <property type="entry name" value="MAJOR FACILITATOR SUPERFAMILY DOMAIN-CONTAINING PROTEIN 10"/>
    <property type="match status" value="1"/>
</dbReference>
<evidence type="ECO:0000313" key="9">
    <source>
        <dbReference type="Proteomes" id="UP001237642"/>
    </source>
</evidence>
<proteinExistence type="inferred from homology"/>
<dbReference type="AlphaFoldDB" id="A0AAD8MX97"/>
<dbReference type="Proteomes" id="UP001237642">
    <property type="component" value="Unassembled WGS sequence"/>
</dbReference>
<feature type="transmembrane region" description="Helical" evidence="7">
    <location>
        <begin position="170"/>
        <end position="188"/>
    </location>
</feature>
<evidence type="ECO:0000256" key="7">
    <source>
        <dbReference type="SAM" id="Phobius"/>
    </source>
</evidence>
<comment type="caution">
    <text evidence="8">The sequence shown here is derived from an EMBL/GenBank/DDBJ whole genome shotgun (WGS) entry which is preliminary data.</text>
</comment>
<evidence type="ECO:0000313" key="8">
    <source>
        <dbReference type="EMBL" id="KAK1388591.1"/>
    </source>
</evidence>
<keyword evidence="5 7" id="KW-0472">Membrane</keyword>
<protein>
    <submittedName>
        <fullName evidence="8">Tetracycline resistance protein, class A-like</fullName>
    </submittedName>
</protein>
<dbReference type="PRINTS" id="PR01035">
    <property type="entry name" value="TCRTETA"/>
</dbReference>
<name>A0AAD8MX97_9APIA</name>
<feature type="transmembrane region" description="Helical" evidence="7">
    <location>
        <begin position="394"/>
        <end position="413"/>
    </location>
</feature>
<dbReference type="GO" id="GO:0016020">
    <property type="term" value="C:membrane"/>
    <property type="evidence" value="ECO:0007669"/>
    <property type="project" value="UniProtKB-SubCell"/>
</dbReference>
<feature type="transmembrane region" description="Helical" evidence="7">
    <location>
        <begin position="240"/>
        <end position="261"/>
    </location>
</feature>
<dbReference type="PANTHER" id="PTHR23504:SF1">
    <property type="entry name" value="GH21943P-RELATED"/>
    <property type="match status" value="1"/>
</dbReference>
<dbReference type="InterPro" id="IPR036259">
    <property type="entry name" value="MFS_trans_sf"/>
</dbReference>
<feature type="transmembrane region" description="Helical" evidence="7">
    <location>
        <begin position="79"/>
        <end position="98"/>
    </location>
</feature>
<gene>
    <name evidence="8" type="ORF">POM88_016769</name>
</gene>
<organism evidence="8 9">
    <name type="scientific">Heracleum sosnowskyi</name>
    <dbReference type="NCBI Taxonomy" id="360622"/>
    <lineage>
        <taxon>Eukaryota</taxon>
        <taxon>Viridiplantae</taxon>
        <taxon>Streptophyta</taxon>
        <taxon>Embryophyta</taxon>
        <taxon>Tracheophyta</taxon>
        <taxon>Spermatophyta</taxon>
        <taxon>Magnoliopsida</taxon>
        <taxon>eudicotyledons</taxon>
        <taxon>Gunneridae</taxon>
        <taxon>Pentapetalae</taxon>
        <taxon>asterids</taxon>
        <taxon>campanulids</taxon>
        <taxon>Apiales</taxon>
        <taxon>Apiaceae</taxon>
        <taxon>Apioideae</taxon>
        <taxon>apioid superclade</taxon>
        <taxon>Tordylieae</taxon>
        <taxon>Tordyliinae</taxon>
        <taxon>Heracleum</taxon>
    </lineage>
</organism>
<feature type="transmembrane region" description="Helical" evidence="7">
    <location>
        <begin position="304"/>
        <end position="321"/>
    </location>
</feature>
<comment type="similarity">
    <text evidence="6">Belongs to the major facilitator superfamily. Phosphate:H(+) symporter (TC 2.A.1.9) family.</text>
</comment>
<dbReference type="GO" id="GO:0022857">
    <property type="term" value="F:transmembrane transporter activity"/>
    <property type="evidence" value="ECO:0007669"/>
    <property type="project" value="InterPro"/>
</dbReference>
<feature type="transmembrane region" description="Helical" evidence="7">
    <location>
        <begin position="273"/>
        <end position="292"/>
    </location>
</feature>
<feature type="transmembrane region" description="Helical" evidence="7">
    <location>
        <begin position="45"/>
        <end position="67"/>
    </location>
</feature>
<dbReference type="Gene3D" id="1.20.1250.20">
    <property type="entry name" value="MFS general substrate transporter like domains"/>
    <property type="match status" value="1"/>
</dbReference>
<keyword evidence="4 7" id="KW-1133">Transmembrane helix</keyword>
<evidence type="ECO:0000256" key="1">
    <source>
        <dbReference type="ARBA" id="ARBA00004141"/>
    </source>
</evidence>
<keyword evidence="2" id="KW-0813">Transport</keyword>
<evidence type="ECO:0000256" key="4">
    <source>
        <dbReference type="ARBA" id="ARBA00022989"/>
    </source>
</evidence>
<feature type="transmembrane region" description="Helical" evidence="7">
    <location>
        <begin position="104"/>
        <end position="130"/>
    </location>
</feature>
<dbReference type="EMBL" id="JAUIZM010000004">
    <property type="protein sequence ID" value="KAK1388591.1"/>
    <property type="molecule type" value="Genomic_DNA"/>
</dbReference>
<reference evidence="8" key="1">
    <citation type="submission" date="2023-02" db="EMBL/GenBank/DDBJ databases">
        <title>Genome of toxic invasive species Heracleum sosnowskyi carries increased number of genes despite the absence of recent whole-genome duplications.</title>
        <authorList>
            <person name="Schelkunov M."/>
            <person name="Shtratnikova V."/>
            <person name="Makarenko M."/>
            <person name="Klepikova A."/>
            <person name="Omelchenko D."/>
            <person name="Novikova G."/>
            <person name="Obukhova E."/>
            <person name="Bogdanov V."/>
            <person name="Penin A."/>
            <person name="Logacheva M."/>
        </authorList>
    </citation>
    <scope>NUCLEOTIDE SEQUENCE</scope>
    <source>
        <strain evidence="8">Hsosn_3</strain>
        <tissue evidence="8">Leaf</tissue>
    </source>
</reference>
<evidence type="ECO:0000256" key="2">
    <source>
        <dbReference type="ARBA" id="ARBA00022448"/>
    </source>
</evidence>
<keyword evidence="9" id="KW-1185">Reference proteome</keyword>
<dbReference type="SUPFAM" id="SSF103473">
    <property type="entry name" value="MFS general substrate transporter"/>
    <property type="match status" value="1"/>
</dbReference>
<keyword evidence="3 7" id="KW-0812">Transmembrane</keyword>
<evidence type="ECO:0000256" key="6">
    <source>
        <dbReference type="ARBA" id="ARBA00044504"/>
    </source>
</evidence>
<evidence type="ECO:0000256" key="3">
    <source>
        <dbReference type="ARBA" id="ARBA00022692"/>
    </source>
</evidence>
<accession>A0AAD8MX97</accession>
<dbReference type="InterPro" id="IPR011701">
    <property type="entry name" value="MFS"/>
</dbReference>
<dbReference type="InterPro" id="IPR001958">
    <property type="entry name" value="Tet-R_TetA/multi-R_MdtG-like"/>
</dbReference>